<keyword evidence="9" id="KW-1185">Reference proteome</keyword>
<evidence type="ECO:0000256" key="4">
    <source>
        <dbReference type="SAM" id="MobiDB-lite"/>
    </source>
</evidence>
<dbReference type="Pfam" id="PF05227">
    <property type="entry name" value="CHASE3"/>
    <property type="match status" value="1"/>
</dbReference>
<dbReference type="PANTHER" id="PTHR43531">
    <property type="entry name" value="PROTEIN ICFG"/>
    <property type="match status" value="1"/>
</dbReference>
<dbReference type="Pfam" id="PF00672">
    <property type="entry name" value="HAMP"/>
    <property type="match status" value="1"/>
</dbReference>
<dbReference type="SMART" id="SM00304">
    <property type="entry name" value="HAMP"/>
    <property type="match status" value="2"/>
</dbReference>
<dbReference type="PANTHER" id="PTHR43531:SF11">
    <property type="entry name" value="METHYL-ACCEPTING CHEMOTAXIS PROTEIN 3"/>
    <property type="match status" value="1"/>
</dbReference>
<dbReference type="CDD" id="cd11386">
    <property type="entry name" value="MCP_signal"/>
    <property type="match status" value="1"/>
</dbReference>
<evidence type="ECO:0000256" key="2">
    <source>
        <dbReference type="ARBA" id="ARBA00029447"/>
    </source>
</evidence>
<keyword evidence="5" id="KW-0472">Membrane</keyword>
<proteinExistence type="inferred from homology"/>
<dbReference type="Pfam" id="PF00015">
    <property type="entry name" value="MCPsignal"/>
    <property type="match status" value="1"/>
</dbReference>
<organism evidence="8 9">
    <name type="scientific">Brevundimonas staleyi</name>
    <dbReference type="NCBI Taxonomy" id="74326"/>
    <lineage>
        <taxon>Bacteria</taxon>
        <taxon>Pseudomonadati</taxon>
        <taxon>Pseudomonadota</taxon>
        <taxon>Alphaproteobacteria</taxon>
        <taxon>Caulobacterales</taxon>
        <taxon>Caulobacteraceae</taxon>
        <taxon>Brevundimonas</taxon>
    </lineage>
</organism>
<evidence type="ECO:0000313" key="8">
    <source>
        <dbReference type="EMBL" id="MFC5344363.1"/>
    </source>
</evidence>
<evidence type="ECO:0000259" key="7">
    <source>
        <dbReference type="PROSITE" id="PS50885"/>
    </source>
</evidence>
<keyword evidence="3" id="KW-0807">Transducer</keyword>
<feature type="transmembrane region" description="Helical" evidence="5">
    <location>
        <begin position="186"/>
        <end position="208"/>
    </location>
</feature>
<feature type="transmembrane region" description="Helical" evidence="5">
    <location>
        <begin position="12"/>
        <end position="34"/>
    </location>
</feature>
<gene>
    <name evidence="8" type="ORF">ACFPIE_10580</name>
</gene>
<dbReference type="Gene3D" id="6.10.340.10">
    <property type="match status" value="1"/>
</dbReference>
<reference evidence="9" key="1">
    <citation type="journal article" date="2019" name="Int. J. Syst. Evol. Microbiol.">
        <title>The Global Catalogue of Microorganisms (GCM) 10K type strain sequencing project: providing services to taxonomists for standard genome sequencing and annotation.</title>
        <authorList>
            <consortium name="The Broad Institute Genomics Platform"/>
            <consortium name="The Broad Institute Genome Sequencing Center for Infectious Disease"/>
            <person name="Wu L."/>
            <person name="Ma J."/>
        </authorList>
    </citation>
    <scope>NUCLEOTIDE SEQUENCE [LARGE SCALE GENOMIC DNA]</scope>
    <source>
        <strain evidence="9">JCM 12125</strain>
    </source>
</reference>
<dbReference type="SUPFAM" id="SSF58104">
    <property type="entry name" value="Methyl-accepting chemotaxis protein (MCP) signaling domain"/>
    <property type="match status" value="1"/>
</dbReference>
<evidence type="ECO:0000259" key="6">
    <source>
        <dbReference type="PROSITE" id="PS50111"/>
    </source>
</evidence>
<feature type="domain" description="HAMP" evidence="7">
    <location>
        <begin position="210"/>
        <end position="263"/>
    </location>
</feature>
<feature type="domain" description="Methyl-accepting transducer" evidence="6">
    <location>
        <begin position="348"/>
        <end position="577"/>
    </location>
</feature>
<accession>A0ABW0FVS0</accession>
<dbReference type="Gene3D" id="1.10.287.950">
    <property type="entry name" value="Methyl-accepting chemotaxis protein"/>
    <property type="match status" value="1"/>
</dbReference>
<dbReference type="SMART" id="SM00283">
    <property type="entry name" value="MA"/>
    <property type="match status" value="1"/>
</dbReference>
<keyword evidence="5" id="KW-0812">Transmembrane</keyword>
<feature type="region of interest" description="Disordered" evidence="4">
    <location>
        <begin position="621"/>
        <end position="640"/>
    </location>
</feature>
<evidence type="ECO:0000256" key="5">
    <source>
        <dbReference type="SAM" id="Phobius"/>
    </source>
</evidence>
<dbReference type="InterPro" id="IPR004089">
    <property type="entry name" value="MCPsignal_dom"/>
</dbReference>
<dbReference type="RefSeq" id="WP_374037074.1">
    <property type="nucleotide sequence ID" value="NZ_CP169082.1"/>
</dbReference>
<evidence type="ECO:0000256" key="1">
    <source>
        <dbReference type="ARBA" id="ARBA00022500"/>
    </source>
</evidence>
<dbReference type="SUPFAM" id="SSF158472">
    <property type="entry name" value="HAMP domain-like"/>
    <property type="match status" value="1"/>
</dbReference>
<evidence type="ECO:0000256" key="3">
    <source>
        <dbReference type="PROSITE-ProRule" id="PRU00284"/>
    </source>
</evidence>
<dbReference type="InterPro" id="IPR007891">
    <property type="entry name" value="CHASE3"/>
</dbReference>
<dbReference type="Proteomes" id="UP001596152">
    <property type="component" value="Unassembled WGS sequence"/>
</dbReference>
<protein>
    <submittedName>
        <fullName evidence="8">Methyl-accepting chemotaxis protein</fullName>
    </submittedName>
</protein>
<keyword evidence="1" id="KW-0145">Chemotaxis</keyword>
<dbReference type="PROSITE" id="PS50111">
    <property type="entry name" value="CHEMOTAXIS_TRANSDUC_2"/>
    <property type="match status" value="1"/>
</dbReference>
<dbReference type="InterPro" id="IPR051310">
    <property type="entry name" value="MCP_chemotaxis"/>
</dbReference>
<dbReference type="PROSITE" id="PS50885">
    <property type="entry name" value="HAMP"/>
    <property type="match status" value="2"/>
</dbReference>
<sequence>MFFTNLPIGKKLTIAFAAVLLAIGAMGATIFFNLQALTQAGEARGVANAIVRQTALVEFKMARQENSYRGFLVSGDRYYLERLDTHRADMKTALRELRAEASPETIRLAATIEESADAWYENVVTRGAVLAANPATHAQAVAMIGRNGAADRYTNAVEESIDALNTLNMTALEVTRDAQASAAGTALIALVIGLVAALLISIGAAFTLTRGIVGPVNNMIGYMRRLMGGDTQFDIPCSARKDEFGEMGRAVEAFRDAAIEKTRLEAEGAALRGQSDEERARNQRAAEAAAREQAAVVSALGEGLDHLTRGDLTYTLTQAFPEDYVKLKDDFNAAIGQLKDAMSVVVTNVSAIRSGSGEISQAADDLSRRTEQQAASLEETAAALDEITATVNRTASGARQASETVQAAKGDAETSGVVVRDAVGAMGAIEKSAQEISQIIGVIDEIAFQTNLLALNAGVEAARAGDAGRGFAVVASEVRALAQRSAEAAKEIKVLISASTTQVNAGVQLVGQTGEALQRIVGRVAEIDGLVSEIAASAQEQATGLQQVNTAVNQMDQVTQQNAAMVEQSTAASHSLSQEAEVLAGSVARFQIGAVSTPARAAPAPRPAAARPVAQMRSVGRGGAALKPAPVAAEDGWEEF</sequence>
<dbReference type="InterPro" id="IPR003660">
    <property type="entry name" value="HAMP_dom"/>
</dbReference>
<feature type="domain" description="HAMP" evidence="7">
    <location>
        <begin position="291"/>
        <end position="343"/>
    </location>
</feature>
<dbReference type="EMBL" id="JBHSLF010000020">
    <property type="protein sequence ID" value="MFC5344363.1"/>
    <property type="molecule type" value="Genomic_DNA"/>
</dbReference>
<comment type="caution">
    <text evidence="8">The sequence shown here is derived from an EMBL/GenBank/DDBJ whole genome shotgun (WGS) entry which is preliminary data.</text>
</comment>
<keyword evidence="5" id="KW-1133">Transmembrane helix</keyword>
<evidence type="ECO:0000313" key="9">
    <source>
        <dbReference type="Proteomes" id="UP001596152"/>
    </source>
</evidence>
<name>A0ABW0FVS0_9CAUL</name>
<comment type="similarity">
    <text evidence="2">Belongs to the methyl-accepting chemotaxis (MCP) protein family.</text>
</comment>